<name>A0A367FU65_9ACTN</name>
<dbReference type="EMBL" id="QOIL01000001">
    <property type="protein sequence ID" value="RCG33332.1"/>
    <property type="molecule type" value="Genomic_DNA"/>
</dbReference>
<organism evidence="1 2">
    <name type="scientific">Sphaerisporangium album</name>
    <dbReference type="NCBI Taxonomy" id="509200"/>
    <lineage>
        <taxon>Bacteria</taxon>
        <taxon>Bacillati</taxon>
        <taxon>Actinomycetota</taxon>
        <taxon>Actinomycetes</taxon>
        <taxon>Streptosporangiales</taxon>
        <taxon>Streptosporangiaceae</taxon>
        <taxon>Sphaerisporangium</taxon>
    </lineage>
</organism>
<dbReference type="AlphaFoldDB" id="A0A367FU65"/>
<sequence length="186" mass="19318">MTALLSPLSAAPVQFLWGTTVFVDEADLRGIIHADARLPEKGPICEDLDPELFVADQAALEAVFLSTFNATADMDGAPPVTSVTVRIQGWREGHGVPAAADVSPYVGWCCLSATAAPSTAESGCLSLADPRAGSDLTAMPGLPWGRQVLIRPVPGALAVAPGWLTYSIVPVEHGQSLVVAVATCSR</sequence>
<gene>
    <name evidence="1" type="ORF">DQ384_02650</name>
</gene>
<accession>A0A367FU65</accession>
<evidence type="ECO:0000313" key="1">
    <source>
        <dbReference type="EMBL" id="RCG33332.1"/>
    </source>
</evidence>
<dbReference type="Proteomes" id="UP000253094">
    <property type="component" value="Unassembled WGS sequence"/>
</dbReference>
<evidence type="ECO:0000313" key="2">
    <source>
        <dbReference type="Proteomes" id="UP000253094"/>
    </source>
</evidence>
<dbReference type="OrthoDB" id="3471292at2"/>
<keyword evidence="2" id="KW-1185">Reference proteome</keyword>
<reference evidence="1 2" key="1">
    <citation type="submission" date="2018-06" db="EMBL/GenBank/DDBJ databases">
        <title>Sphaerisporangium craniellae sp. nov., isolated from a marine sponge in the South China Sea.</title>
        <authorList>
            <person name="Li L."/>
        </authorList>
    </citation>
    <scope>NUCLEOTIDE SEQUENCE [LARGE SCALE GENOMIC DNA]</scope>
    <source>
        <strain evidence="1 2">CCTCC AA 208026</strain>
    </source>
</reference>
<dbReference type="RefSeq" id="WP_114026996.1">
    <property type="nucleotide sequence ID" value="NZ_QOIL01000001.1"/>
</dbReference>
<proteinExistence type="predicted"/>
<comment type="caution">
    <text evidence="1">The sequence shown here is derived from an EMBL/GenBank/DDBJ whole genome shotgun (WGS) entry which is preliminary data.</text>
</comment>
<protein>
    <submittedName>
        <fullName evidence="1">Uncharacterized protein</fullName>
    </submittedName>
</protein>